<feature type="region of interest" description="Disordered" evidence="1">
    <location>
        <begin position="1"/>
        <end position="26"/>
    </location>
</feature>
<sequence length="67" mass="6803">MSDTITAPATAPTTAPATSAPESRPATHVALPVELANGILNYLAQRPYGEVADLIRGMEATSVGVAP</sequence>
<name>A0A4D8PQY3_9PROT</name>
<dbReference type="Proteomes" id="UP000298595">
    <property type="component" value="Plasmid p4"/>
</dbReference>
<accession>A0A4D8PQY3</accession>
<dbReference type="RefSeq" id="WP_137118483.1">
    <property type="nucleotide sequence ID" value="NZ_CP032325.1"/>
</dbReference>
<dbReference type="KEGG" id="aare:D3093_31165"/>
<geneLocation type="plasmid" evidence="2 3">
    <name>p4</name>
</geneLocation>
<evidence type="ECO:0000256" key="1">
    <source>
        <dbReference type="SAM" id="MobiDB-lite"/>
    </source>
</evidence>
<reference evidence="2 3" key="1">
    <citation type="submission" date="2018-09" db="EMBL/GenBank/DDBJ databases">
        <title>Whole genome based analysis of evolution and adaptive divergence in Indian and Brazilian strains of Azospirillum brasilense.</title>
        <authorList>
            <person name="Singh C."/>
            <person name="Tripathi A.K."/>
        </authorList>
    </citation>
    <scope>NUCLEOTIDE SEQUENCE [LARGE SCALE GENOMIC DNA]</scope>
    <source>
        <strain evidence="2 3">MTCC4035</strain>
        <plasmid evidence="2 3">p4</plasmid>
    </source>
</reference>
<evidence type="ECO:0000313" key="3">
    <source>
        <dbReference type="Proteomes" id="UP000298595"/>
    </source>
</evidence>
<gene>
    <name evidence="2" type="ORF">D3093_31165</name>
</gene>
<protein>
    <submittedName>
        <fullName evidence="2">Uncharacterized protein</fullName>
    </submittedName>
</protein>
<dbReference type="AlphaFoldDB" id="A0A4D8PQY3"/>
<evidence type="ECO:0000313" key="2">
    <source>
        <dbReference type="EMBL" id="QCN99714.1"/>
    </source>
</evidence>
<dbReference type="EMBL" id="CP032325">
    <property type="protein sequence ID" value="QCN99714.1"/>
    <property type="molecule type" value="Genomic_DNA"/>
</dbReference>
<organism evidence="2 3">
    <name type="scientific">Azospirillum argentinense</name>
    <dbReference type="NCBI Taxonomy" id="2970906"/>
    <lineage>
        <taxon>Bacteria</taxon>
        <taxon>Pseudomonadati</taxon>
        <taxon>Pseudomonadota</taxon>
        <taxon>Alphaproteobacteria</taxon>
        <taxon>Rhodospirillales</taxon>
        <taxon>Azospirillaceae</taxon>
        <taxon>Azospirillum</taxon>
    </lineage>
</organism>
<keyword evidence="2" id="KW-0614">Plasmid</keyword>
<proteinExistence type="predicted"/>